<name>A0AAV4R6G7_CAEEX</name>
<dbReference type="EMBL" id="BPLR01007263">
    <property type="protein sequence ID" value="GIY15663.1"/>
    <property type="molecule type" value="Genomic_DNA"/>
</dbReference>
<dbReference type="Proteomes" id="UP001054945">
    <property type="component" value="Unassembled WGS sequence"/>
</dbReference>
<reference evidence="1 2" key="1">
    <citation type="submission" date="2021-06" db="EMBL/GenBank/DDBJ databases">
        <title>Caerostris extrusa draft genome.</title>
        <authorList>
            <person name="Kono N."/>
            <person name="Arakawa K."/>
        </authorList>
    </citation>
    <scope>NUCLEOTIDE SEQUENCE [LARGE SCALE GENOMIC DNA]</scope>
</reference>
<protein>
    <submittedName>
        <fullName evidence="1">Uncharacterized protein</fullName>
    </submittedName>
</protein>
<gene>
    <name evidence="1" type="ORF">CEXT_663941</name>
</gene>
<evidence type="ECO:0000313" key="2">
    <source>
        <dbReference type="Proteomes" id="UP001054945"/>
    </source>
</evidence>
<proteinExistence type="predicted"/>
<organism evidence="1 2">
    <name type="scientific">Caerostris extrusa</name>
    <name type="common">Bark spider</name>
    <name type="synonym">Caerostris bankana</name>
    <dbReference type="NCBI Taxonomy" id="172846"/>
    <lineage>
        <taxon>Eukaryota</taxon>
        <taxon>Metazoa</taxon>
        <taxon>Ecdysozoa</taxon>
        <taxon>Arthropoda</taxon>
        <taxon>Chelicerata</taxon>
        <taxon>Arachnida</taxon>
        <taxon>Araneae</taxon>
        <taxon>Araneomorphae</taxon>
        <taxon>Entelegynae</taxon>
        <taxon>Araneoidea</taxon>
        <taxon>Araneidae</taxon>
        <taxon>Caerostris</taxon>
    </lineage>
</organism>
<comment type="caution">
    <text evidence="1">The sequence shown here is derived from an EMBL/GenBank/DDBJ whole genome shotgun (WGS) entry which is preliminary data.</text>
</comment>
<sequence>MTECRKRALLQWVGGRMLAWAKPLLQEEIHFHNRHWVESEVRERPEGQLPSVLEMGKSLTDIAIAIEKVFQSLKLQIIRNSSGHQLKIIINKIQNTLSHKNPAEFQLK</sequence>
<dbReference type="AlphaFoldDB" id="A0AAV4R6G7"/>
<accession>A0AAV4R6G7</accession>
<evidence type="ECO:0000313" key="1">
    <source>
        <dbReference type="EMBL" id="GIY15663.1"/>
    </source>
</evidence>
<keyword evidence="2" id="KW-1185">Reference proteome</keyword>